<comment type="similarity">
    <text evidence="1">Belongs to the ABC transporter superfamily.</text>
</comment>
<comment type="caution">
    <text evidence="6">The sequence shown here is derived from an EMBL/GenBank/DDBJ whole genome shotgun (WGS) entry which is preliminary data.</text>
</comment>
<dbReference type="GO" id="GO:0016887">
    <property type="term" value="F:ATP hydrolysis activity"/>
    <property type="evidence" value="ECO:0007669"/>
    <property type="project" value="InterPro"/>
</dbReference>
<keyword evidence="2" id="KW-0813">Transport</keyword>
<dbReference type="Pfam" id="PF00005">
    <property type="entry name" value="ABC_tran"/>
    <property type="match status" value="1"/>
</dbReference>
<dbReference type="RefSeq" id="WP_112332263.1">
    <property type="nucleotide sequence ID" value="NZ_JADPHD010000009.1"/>
</dbReference>
<organism evidence="6 7">
    <name type="scientific">Hydrogeniiclostridium mannosilyticum</name>
    <dbReference type="NCBI Taxonomy" id="2764322"/>
    <lineage>
        <taxon>Bacteria</taxon>
        <taxon>Bacillati</taxon>
        <taxon>Bacillota</taxon>
        <taxon>Clostridia</taxon>
        <taxon>Eubacteriales</taxon>
        <taxon>Acutalibacteraceae</taxon>
        <taxon>Hydrogeniiclostridium</taxon>
    </lineage>
</organism>
<evidence type="ECO:0000256" key="1">
    <source>
        <dbReference type="ARBA" id="ARBA00005417"/>
    </source>
</evidence>
<dbReference type="AlphaFoldDB" id="A0A328UDC6"/>
<dbReference type="PANTHER" id="PTHR43335:SF2">
    <property type="entry name" value="ABC TRANSPORTER, ATP-BINDING PROTEIN"/>
    <property type="match status" value="1"/>
</dbReference>
<dbReference type="PROSITE" id="PS00211">
    <property type="entry name" value="ABC_TRANSPORTER_1"/>
    <property type="match status" value="1"/>
</dbReference>
<sequence>MLVAENLSKSYKGKKALTSISFTLENGIYALLGPNGAGKSTLMNLLTDNLTADSGKILWNGQPISRLGRSYRKVLGYMPQQQGLYHEFTGRRFLAYVAALKGLPKKTVPREIERVSHLVNLGDELDKLLGAYSGGMKQRILIAQAIMGNPELLIFDEPTAGLDPYERVRTRNLFTELGKERIVLIATHVVSDIETIANQIMLLKKGSLAAYNTPQNLILQYCPGGSMEDVYLRFFENEVNQYALHSTL</sequence>
<dbReference type="SUPFAM" id="SSF52540">
    <property type="entry name" value="P-loop containing nucleoside triphosphate hydrolases"/>
    <property type="match status" value="1"/>
</dbReference>
<dbReference type="InterPro" id="IPR017871">
    <property type="entry name" value="ABC_transporter-like_CS"/>
</dbReference>
<dbReference type="SMART" id="SM00382">
    <property type="entry name" value="AAA"/>
    <property type="match status" value="1"/>
</dbReference>
<dbReference type="PANTHER" id="PTHR43335">
    <property type="entry name" value="ABC TRANSPORTER, ATP-BINDING PROTEIN"/>
    <property type="match status" value="1"/>
</dbReference>
<dbReference type="PROSITE" id="PS50893">
    <property type="entry name" value="ABC_TRANSPORTER_2"/>
    <property type="match status" value="1"/>
</dbReference>
<dbReference type="InterPro" id="IPR003593">
    <property type="entry name" value="AAA+_ATPase"/>
</dbReference>
<evidence type="ECO:0000256" key="3">
    <source>
        <dbReference type="ARBA" id="ARBA00022741"/>
    </source>
</evidence>
<dbReference type="EMBL" id="QLYR01000002">
    <property type="protein sequence ID" value="RAQ29847.1"/>
    <property type="molecule type" value="Genomic_DNA"/>
</dbReference>
<keyword evidence="3" id="KW-0547">Nucleotide-binding</keyword>
<keyword evidence="7" id="KW-1185">Reference proteome</keyword>
<dbReference type="Gene3D" id="3.40.50.300">
    <property type="entry name" value="P-loop containing nucleotide triphosphate hydrolases"/>
    <property type="match status" value="1"/>
</dbReference>
<dbReference type="GO" id="GO:0005524">
    <property type="term" value="F:ATP binding"/>
    <property type="evidence" value="ECO:0007669"/>
    <property type="project" value="UniProtKB-KW"/>
</dbReference>
<evidence type="ECO:0000313" key="7">
    <source>
        <dbReference type="Proteomes" id="UP000249377"/>
    </source>
</evidence>
<reference evidence="6 7" key="1">
    <citation type="submission" date="2018-06" db="EMBL/GenBank/DDBJ databases">
        <title>Noncontiguous genome sequence of Ruminococcaceae bacterium ASD2818.</title>
        <authorList>
            <person name="Chaplin A.V."/>
            <person name="Sokolova S.R."/>
            <person name="Kochetkova T.O."/>
            <person name="Goltsov A.Y."/>
            <person name="Trofimov D.Y."/>
            <person name="Efimov B.A."/>
        </authorList>
    </citation>
    <scope>NUCLEOTIDE SEQUENCE [LARGE SCALE GENOMIC DNA]</scope>
    <source>
        <strain evidence="6 7">ASD2818</strain>
    </source>
</reference>
<name>A0A328UDC6_9FIRM</name>
<evidence type="ECO:0000259" key="5">
    <source>
        <dbReference type="PROSITE" id="PS50893"/>
    </source>
</evidence>
<keyword evidence="4 6" id="KW-0067">ATP-binding</keyword>
<dbReference type="Proteomes" id="UP000249377">
    <property type="component" value="Unassembled WGS sequence"/>
</dbReference>
<feature type="domain" description="ABC transporter" evidence="5">
    <location>
        <begin position="2"/>
        <end position="230"/>
    </location>
</feature>
<gene>
    <name evidence="6" type="ORF">DPQ25_06040</name>
</gene>
<dbReference type="CDD" id="cd03264">
    <property type="entry name" value="ABC_drug_resistance_like"/>
    <property type="match status" value="1"/>
</dbReference>
<proteinExistence type="inferred from homology"/>
<dbReference type="InterPro" id="IPR003439">
    <property type="entry name" value="ABC_transporter-like_ATP-bd"/>
</dbReference>
<evidence type="ECO:0000313" key="6">
    <source>
        <dbReference type="EMBL" id="RAQ29847.1"/>
    </source>
</evidence>
<accession>A0A328UDC6</accession>
<dbReference type="InterPro" id="IPR027417">
    <property type="entry name" value="P-loop_NTPase"/>
</dbReference>
<protein>
    <submittedName>
        <fullName evidence="6">ABC transporter ATP-binding protein</fullName>
    </submittedName>
</protein>
<evidence type="ECO:0000256" key="4">
    <source>
        <dbReference type="ARBA" id="ARBA00022840"/>
    </source>
</evidence>
<evidence type="ECO:0000256" key="2">
    <source>
        <dbReference type="ARBA" id="ARBA00022448"/>
    </source>
</evidence>